<organism evidence="2 3">
    <name type="scientific">Pilibacter termitis</name>
    <dbReference type="NCBI Taxonomy" id="263852"/>
    <lineage>
        <taxon>Bacteria</taxon>
        <taxon>Bacillati</taxon>
        <taxon>Bacillota</taxon>
        <taxon>Bacilli</taxon>
        <taxon>Lactobacillales</taxon>
        <taxon>Enterococcaceae</taxon>
        <taxon>Pilibacter</taxon>
    </lineage>
</organism>
<dbReference type="OrthoDB" id="384378at2"/>
<evidence type="ECO:0000313" key="3">
    <source>
        <dbReference type="Proteomes" id="UP000190328"/>
    </source>
</evidence>
<dbReference type="Pfam" id="PF01928">
    <property type="entry name" value="CYTH"/>
    <property type="match status" value="1"/>
</dbReference>
<dbReference type="Proteomes" id="UP000190328">
    <property type="component" value="Unassembled WGS sequence"/>
</dbReference>
<dbReference type="STRING" id="263852.SAMN02745116_00667"/>
<gene>
    <name evidence="2" type="ORF">SAMN02745116_00667</name>
</gene>
<dbReference type="InterPro" id="IPR023577">
    <property type="entry name" value="CYTH_domain"/>
</dbReference>
<evidence type="ECO:0000259" key="1">
    <source>
        <dbReference type="PROSITE" id="PS51707"/>
    </source>
</evidence>
<dbReference type="Gene3D" id="2.40.320.10">
    <property type="entry name" value="Hypothetical Protein Pfu-838710-001"/>
    <property type="match status" value="1"/>
</dbReference>
<dbReference type="PROSITE" id="PS51707">
    <property type="entry name" value="CYTH"/>
    <property type="match status" value="1"/>
</dbReference>
<dbReference type="PIRSF" id="PIRSF012526">
    <property type="entry name" value="CYTH_UCP012526"/>
    <property type="match status" value="1"/>
</dbReference>
<dbReference type="SUPFAM" id="SSF55154">
    <property type="entry name" value="CYTH-like phosphatases"/>
    <property type="match status" value="1"/>
</dbReference>
<proteinExistence type="predicted"/>
<dbReference type="CDD" id="cd07762">
    <property type="entry name" value="CYTH-like_Pase_1"/>
    <property type="match status" value="1"/>
</dbReference>
<sequence>MSENLEIEFKTMLSEEEYLHVLHYFNGNETNSFTQENHYFDTENFELKNRKIGLRVRTLPTSAELTIKIPQTIGKLEINAPLSVAQAKKILSENKLPKNNVVAKKLEELSLEVDTFKHFGTLTTKRVEVEVPEGLIALDESWYGDGHDYELELEVSDAEEGKKAWLQLLETLSIQNKPAKNKVARMFEQLGRV</sequence>
<accession>A0A1T4LFW8</accession>
<protein>
    <submittedName>
        <fullName evidence="2">Uncharacterized protein YjbK</fullName>
    </submittedName>
</protein>
<keyword evidence="3" id="KW-1185">Reference proteome</keyword>
<dbReference type="AlphaFoldDB" id="A0A1T4LFW8"/>
<reference evidence="2 3" key="1">
    <citation type="submission" date="2017-02" db="EMBL/GenBank/DDBJ databases">
        <authorList>
            <person name="Peterson S.W."/>
        </authorList>
    </citation>
    <scope>NUCLEOTIDE SEQUENCE [LARGE SCALE GENOMIC DNA]</scope>
    <source>
        <strain evidence="2 3">ATCC BAA-1030</strain>
    </source>
</reference>
<evidence type="ECO:0000313" key="2">
    <source>
        <dbReference type="EMBL" id="SJZ53521.1"/>
    </source>
</evidence>
<dbReference type="InterPro" id="IPR033469">
    <property type="entry name" value="CYTH-like_dom_sf"/>
</dbReference>
<name>A0A1T4LFW8_9ENTE</name>
<dbReference type="SMART" id="SM01118">
    <property type="entry name" value="CYTH"/>
    <property type="match status" value="1"/>
</dbReference>
<dbReference type="RefSeq" id="WP_078806625.1">
    <property type="nucleotide sequence ID" value="NZ_FUXI01000005.1"/>
</dbReference>
<feature type="domain" description="CYTH" evidence="1">
    <location>
        <begin position="4"/>
        <end position="193"/>
    </location>
</feature>
<dbReference type="EMBL" id="FUXI01000005">
    <property type="protein sequence ID" value="SJZ53521.1"/>
    <property type="molecule type" value="Genomic_DNA"/>
</dbReference>
<dbReference type="InterPro" id="IPR009195">
    <property type="entry name" value="Uncharacterised_YjbK"/>
</dbReference>